<evidence type="ECO:0000256" key="1">
    <source>
        <dbReference type="PROSITE-ProRule" id="PRU00175"/>
    </source>
</evidence>
<keyword evidence="1" id="KW-0863">Zinc-finger</keyword>
<name>A0A8S1RUL0_9CILI</name>
<evidence type="ECO:0000313" key="4">
    <source>
        <dbReference type="Proteomes" id="UP000689195"/>
    </source>
</evidence>
<proteinExistence type="predicted"/>
<sequence>MNKKNKKLSKYRYCAMVGSMNSYLQVLLENQIIQRDKFNTYQSKKDKLFARIIIPEIQENGFKLQIHISIYYQKLYAFRNAVFFFSKYDLDTYQLDLRQKPLNPIKLFKLCILLQFEQMLIVLETDDQIEKFKIIQKELEYQIKIASDQNKIVTNFSYATNQRFNFDLIQKNSINPDSETKYLETNFIVTNVIDNLSAEVAVLNGSLFKGQKLFIDKEAIIVQKIVSFNQDIQVALEGMIIQITVDKKLQLQEGSVGCYTQILLADIEIEVFSQLPLQEKPLMCSDIYYQLYSWKKPVTIEKKQSKQSITQQFVVKRQLLSFSRWPNLIGFSNLNSQVQVLGIIRSIPKVVLQPGLLIPTYGFEQQFIEENESMRKFICRCRSCKMSMIDTVMIPCGHVRYCNGCAYIMRECYYCDQKSYCNGVIQIKECNPNLHRLLIKGILEEEFVDHTNFQVLPKLVQFELEQQIQSPNLYFKCVKCFKELISHILVDKNLKYQYVCNYCANQANRQEWNIVKIQYQCV</sequence>
<dbReference type="PROSITE" id="PS50089">
    <property type="entry name" value="ZF_RING_2"/>
    <property type="match status" value="1"/>
</dbReference>
<dbReference type="AlphaFoldDB" id="A0A8S1RUL0"/>
<comment type="caution">
    <text evidence="3">The sequence shown here is derived from an EMBL/GenBank/DDBJ whole genome shotgun (WGS) entry which is preliminary data.</text>
</comment>
<reference evidence="3" key="1">
    <citation type="submission" date="2021-01" db="EMBL/GenBank/DDBJ databases">
        <authorList>
            <consortium name="Genoscope - CEA"/>
            <person name="William W."/>
        </authorList>
    </citation>
    <scope>NUCLEOTIDE SEQUENCE</scope>
</reference>
<protein>
    <recommendedName>
        <fullName evidence="2">RING-type domain-containing protein</fullName>
    </recommendedName>
</protein>
<dbReference type="GO" id="GO:0008270">
    <property type="term" value="F:zinc ion binding"/>
    <property type="evidence" value="ECO:0007669"/>
    <property type="project" value="UniProtKB-KW"/>
</dbReference>
<evidence type="ECO:0000313" key="3">
    <source>
        <dbReference type="EMBL" id="CAD8131728.1"/>
    </source>
</evidence>
<gene>
    <name evidence="3" type="ORF">PPENT_87.1.T0010256</name>
</gene>
<evidence type="ECO:0000259" key="2">
    <source>
        <dbReference type="PROSITE" id="PS50089"/>
    </source>
</evidence>
<dbReference type="EMBL" id="CAJJDO010000001">
    <property type="protein sequence ID" value="CAD8131728.1"/>
    <property type="molecule type" value="Genomic_DNA"/>
</dbReference>
<keyword evidence="1" id="KW-0862">Zinc</keyword>
<dbReference type="OrthoDB" id="3045089at2759"/>
<accession>A0A8S1RUL0</accession>
<keyword evidence="4" id="KW-1185">Reference proteome</keyword>
<dbReference type="Proteomes" id="UP000689195">
    <property type="component" value="Unassembled WGS sequence"/>
</dbReference>
<dbReference type="InterPro" id="IPR001841">
    <property type="entry name" value="Znf_RING"/>
</dbReference>
<keyword evidence="1" id="KW-0479">Metal-binding</keyword>
<feature type="domain" description="RING-type" evidence="2">
    <location>
        <begin position="381"/>
        <end position="416"/>
    </location>
</feature>
<organism evidence="3 4">
    <name type="scientific">Paramecium pentaurelia</name>
    <dbReference type="NCBI Taxonomy" id="43138"/>
    <lineage>
        <taxon>Eukaryota</taxon>
        <taxon>Sar</taxon>
        <taxon>Alveolata</taxon>
        <taxon>Ciliophora</taxon>
        <taxon>Intramacronucleata</taxon>
        <taxon>Oligohymenophorea</taxon>
        <taxon>Peniculida</taxon>
        <taxon>Parameciidae</taxon>
        <taxon>Paramecium</taxon>
    </lineage>
</organism>